<dbReference type="Gene3D" id="3.30.200.20">
    <property type="entry name" value="Phosphorylase Kinase, domain 1"/>
    <property type="match status" value="1"/>
</dbReference>
<evidence type="ECO:0000259" key="9">
    <source>
        <dbReference type="PROSITE" id="PS50011"/>
    </source>
</evidence>
<dbReference type="PANTHER" id="PTHR43289">
    <property type="entry name" value="MITOGEN-ACTIVATED PROTEIN KINASE KINASE KINASE 20-RELATED"/>
    <property type="match status" value="1"/>
</dbReference>
<dbReference type="EC" id="2.7.11.1" evidence="1"/>
<evidence type="ECO:0000256" key="8">
    <source>
        <dbReference type="SAM" id="MobiDB-lite"/>
    </source>
</evidence>
<dbReference type="PANTHER" id="PTHR43289:SF6">
    <property type="entry name" value="SERINE_THREONINE-PROTEIN KINASE NEKL-3"/>
    <property type="match status" value="1"/>
</dbReference>
<dbReference type="Proteomes" id="UP000217103">
    <property type="component" value="Unassembled WGS sequence"/>
</dbReference>
<feature type="binding site" evidence="7">
    <location>
        <position position="43"/>
    </location>
    <ligand>
        <name>ATP</name>
        <dbReference type="ChEBI" id="CHEBI:30616"/>
    </ligand>
</feature>
<dbReference type="GO" id="GO:0004674">
    <property type="term" value="F:protein serine/threonine kinase activity"/>
    <property type="evidence" value="ECO:0007669"/>
    <property type="project" value="UniProtKB-KW"/>
</dbReference>
<evidence type="ECO:0000313" key="11">
    <source>
        <dbReference type="Proteomes" id="UP000217103"/>
    </source>
</evidence>
<keyword evidence="6 7" id="KW-0067">ATP-binding</keyword>
<dbReference type="AlphaFoldDB" id="A0A1H1I3A8"/>
<dbReference type="CDD" id="cd14014">
    <property type="entry name" value="STKc_PknB_like"/>
    <property type="match status" value="1"/>
</dbReference>
<keyword evidence="5 10" id="KW-0418">Kinase</keyword>
<dbReference type="Gene3D" id="1.10.510.10">
    <property type="entry name" value="Transferase(Phosphotransferase) domain 1"/>
    <property type="match status" value="1"/>
</dbReference>
<dbReference type="PROSITE" id="PS00107">
    <property type="entry name" value="PROTEIN_KINASE_ATP"/>
    <property type="match status" value="1"/>
</dbReference>
<evidence type="ECO:0000256" key="6">
    <source>
        <dbReference type="ARBA" id="ARBA00022840"/>
    </source>
</evidence>
<dbReference type="RefSeq" id="WP_165634880.1">
    <property type="nucleotide sequence ID" value="NZ_FNKK01000002.1"/>
</dbReference>
<dbReference type="Pfam" id="PF00069">
    <property type="entry name" value="Pkinase"/>
    <property type="match status" value="1"/>
</dbReference>
<gene>
    <name evidence="10" type="ORF">SAMN04489764_5140</name>
</gene>
<reference evidence="10 11" key="1">
    <citation type="submission" date="2016-10" db="EMBL/GenBank/DDBJ databases">
        <authorList>
            <person name="de Groot N.N."/>
        </authorList>
    </citation>
    <scope>NUCLEOTIDE SEQUENCE [LARGE SCALE GENOMIC DNA]</scope>
    <source>
        <strain evidence="10 11">DSM 43794</strain>
    </source>
</reference>
<proteinExistence type="predicted"/>
<accession>A0A1H1I3A8</accession>
<evidence type="ECO:0000256" key="3">
    <source>
        <dbReference type="ARBA" id="ARBA00022679"/>
    </source>
</evidence>
<dbReference type="InterPro" id="IPR011009">
    <property type="entry name" value="Kinase-like_dom_sf"/>
</dbReference>
<evidence type="ECO:0000256" key="1">
    <source>
        <dbReference type="ARBA" id="ARBA00012513"/>
    </source>
</evidence>
<name>A0A1H1I3A8_9ACTN</name>
<evidence type="ECO:0000256" key="2">
    <source>
        <dbReference type="ARBA" id="ARBA00022527"/>
    </source>
</evidence>
<feature type="region of interest" description="Disordered" evidence="8">
    <location>
        <begin position="332"/>
        <end position="386"/>
    </location>
</feature>
<sequence>MESPGAERMIARRYRLSRTLGQGGMGVVWEGYDTLLDRPVAVKEVIFPPEIAPAERQNLVIRTIREARAAARLNHSAIVSIYDVAEEDGRPWIVMELIRAMPLDEMVRTYGATPIRQVADIGCQMLSALRAAHAAGIVHRDVKPGNILVREDGTAVLTDFGLATVEGDASLTQVGTVAGSPAFMAPERVRGEKAGPASDLWALGATLYAAVMGRSPFERGDTMATMNAILEEEPDLSRMPRVLHPVLRGLMARDPEQRLTADQAEEMLAVLGTPPPRDPALRRLSRAVAQRMPGLSGRGRRALVVGGAVTTVAVLATVGWVTLGPRTPASLTADAASRATGRTATTAGTVTSEPRTPVPATPAATADARPTPTPTRTAAPRARGSALRAWNSPHGWSIRYPRGWKPSRRQSFTGWLRRDGGAHLGVAELSVADGDPMTLLRAARDDFVARRVRTIRMRTVPYPGGAAAEWEFVWVAGESGPRRWARPGQAYRELRRAVVVGDLAYVVEWTTLKREWQGQRRLLRTVLRGFTPK</sequence>
<protein>
    <recommendedName>
        <fullName evidence="1">non-specific serine/threonine protein kinase</fullName>
        <ecNumber evidence="1">2.7.11.1</ecNumber>
    </recommendedName>
</protein>
<dbReference type="InterPro" id="IPR017441">
    <property type="entry name" value="Protein_kinase_ATP_BS"/>
</dbReference>
<feature type="compositionally biased region" description="Low complexity" evidence="8">
    <location>
        <begin position="361"/>
        <end position="383"/>
    </location>
</feature>
<evidence type="ECO:0000313" key="10">
    <source>
        <dbReference type="EMBL" id="SDR32184.1"/>
    </source>
</evidence>
<dbReference type="SMART" id="SM00220">
    <property type="entry name" value="S_TKc"/>
    <property type="match status" value="1"/>
</dbReference>
<dbReference type="PROSITE" id="PS50011">
    <property type="entry name" value="PROTEIN_KINASE_DOM"/>
    <property type="match status" value="1"/>
</dbReference>
<dbReference type="InterPro" id="IPR008271">
    <property type="entry name" value="Ser/Thr_kinase_AS"/>
</dbReference>
<keyword evidence="3" id="KW-0808">Transferase</keyword>
<dbReference type="PROSITE" id="PS00108">
    <property type="entry name" value="PROTEIN_KINASE_ST"/>
    <property type="match status" value="1"/>
</dbReference>
<organism evidence="10 11">
    <name type="scientific">Thermostaphylospora chromogena</name>
    <dbReference type="NCBI Taxonomy" id="35622"/>
    <lineage>
        <taxon>Bacteria</taxon>
        <taxon>Bacillati</taxon>
        <taxon>Actinomycetota</taxon>
        <taxon>Actinomycetes</taxon>
        <taxon>Streptosporangiales</taxon>
        <taxon>Thermomonosporaceae</taxon>
        <taxon>Thermostaphylospora</taxon>
    </lineage>
</organism>
<keyword evidence="4 7" id="KW-0547">Nucleotide-binding</keyword>
<feature type="compositionally biased region" description="Low complexity" evidence="8">
    <location>
        <begin position="332"/>
        <end position="355"/>
    </location>
</feature>
<dbReference type="SUPFAM" id="SSF56112">
    <property type="entry name" value="Protein kinase-like (PK-like)"/>
    <property type="match status" value="1"/>
</dbReference>
<evidence type="ECO:0000256" key="4">
    <source>
        <dbReference type="ARBA" id="ARBA00022741"/>
    </source>
</evidence>
<evidence type="ECO:0000256" key="5">
    <source>
        <dbReference type="ARBA" id="ARBA00022777"/>
    </source>
</evidence>
<evidence type="ECO:0000256" key="7">
    <source>
        <dbReference type="PROSITE-ProRule" id="PRU10141"/>
    </source>
</evidence>
<dbReference type="InterPro" id="IPR000719">
    <property type="entry name" value="Prot_kinase_dom"/>
</dbReference>
<dbReference type="GO" id="GO:0005524">
    <property type="term" value="F:ATP binding"/>
    <property type="evidence" value="ECO:0007669"/>
    <property type="project" value="UniProtKB-UniRule"/>
</dbReference>
<keyword evidence="11" id="KW-1185">Reference proteome</keyword>
<keyword evidence="2 10" id="KW-0723">Serine/threonine-protein kinase</keyword>
<feature type="domain" description="Protein kinase" evidence="9">
    <location>
        <begin position="14"/>
        <end position="271"/>
    </location>
</feature>
<dbReference type="EMBL" id="FNKK01000002">
    <property type="protein sequence ID" value="SDR32184.1"/>
    <property type="molecule type" value="Genomic_DNA"/>
</dbReference>
<dbReference type="STRING" id="35622.SAMN04489764_5140"/>